<evidence type="ECO:0000313" key="4">
    <source>
        <dbReference type="Proteomes" id="UP000190092"/>
    </source>
</evidence>
<reference evidence="4" key="1">
    <citation type="submission" date="2017-02" db="EMBL/GenBank/DDBJ databases">
        <authorList>
            <person name="Varghese N."/>
            <person name="Submissions S."/>
        </authorList>
    </citation>
    <scope>NUCLEOTIDE SEQUENCE [LARGE SCALE GENOMIC DNA]</scope>
    <source>
        <strain evidence="4">ATCC 27094</strain>
    </source>
</reference>
<feature type="domain" description="YhdP central" evidence="2">
    <location>
        <begin position="209"/>
        <end position="662"/>
    </location>
</feature>
<keyword evidence="4" id="KW-1185">Reference proteome</keyword>
<feature type="region of interest" description="Disordered" evidence="1">
    <location>
        <begin position="737"/>
        <end position="756"/>
    </location>
</feature>
<accession>A0A1T4LKE6</accession>
<feature type="compositionally biased region" description="Polar residues" evidence="1">
    <location>
        <begin position="747"/>
        <end position="756"/>
    </location>
</feature>
<sequence length="1017" mass="107406">MAAVCVRLTFGPINLDFLRPVVDREFATMGGNVTVHADHIYAQWDGIAQPMRLVLSGLRIDDARRQTVATAPSVALSFEPGTVLKARFLPTAIVVDRPTLDAEIAREGGMLQRVLAKSDTSSQGEMVDLLIEQLMDEPNYTSLLGQLDTVRVERGRLTVKDIPSGVTWVAPDVQAQLRRDASGVIISASARFSNGGSPVDVDFSATYSRDRSRISAEAKIAGLKPAMLADLSPNAGVLRGIDVALAGRMHVEASGAGDIHSIAMEVTGGNGTLTLPGVLPVVHKVHRVSAAASVDAASHTAKIDRLILDLGAAKVTVTGQGVRTEQGQSFKGRAEVTDIPIDQLAAYWPLEFAKGGRNWAVANLSRGTLDVAAEFGLSAPGGDFSQIKLDQAVATLAYRGMRVHYMPHMPELEDVTGTARYENATLHFDVNHGTGVGLTVSNATIDLNDLDRPPPQVAKLHMPITGTAAAANALLARPKLGLPKDMLYDPKRLSGDVSIDLTLSFPLLNAITVADLDIRAEASLSHFGLKGAIGAVDLTEATGRILYENSQLNVTGAGKFDGSAVDIFWREQFGSKATYRRRYELKGTIPASLIAKAGFLSIEPYITGPMNVTSLSYQVAPNGTGEVQARLDLKAANSSVPQLGWSKEAGVDSQLTLGAKLAAGGKLVSAEFEGRGGGLEAKGTALFSADNVLQQITIAELAVGRTDISADWRKNGNNVDIDLRGRSIELPRVRQALKGQDEAGKPGSSTGSKAATDTTHVALRLDQVLVKKGSLGSLSGQFSLSGDRLVSADLALGAGRGGTFRVQPVPAARNVALYITDFGQLLHEAGWLDGLAGGYLDFRGFFNDSAAGAPLSGTLKLGPYRLQKVTPRPDVDSLNSTIDGLNRAGNALQQFDGLEAQILKTGDRIDVKNGRTSGQSIGLTTSGYLDLANDTARLRGLVVPGFALNNLLSNVPLLGPLITGGKGAGIFAISYRLEGPFDDLKSDINMMSAVTPGALRELFNGSLDGTSQTKRAP</sequence>
<dbReference type="STRING" id="225324.SAMN02745126_01592"/>
<dbReference type="Pfam" id="PF13116">
    <property type="entry name" value="YhdP"/>
    <property type="match status" value="1"/>
</dbReference>
<dbReference type="InterPro" id="IPR025263">
    <property type="entry name" value="YhdP_central"/>
</dbReference>
<dbReference type="OrthoDB" id="7161641at2"/>
<evidence type="ECO:0000313" key="3">
    <source>
        <dbReference type="EMBL" id="SJZ55199.1"/>
    </source>
</evidence>
<evidence type="ECO:0000259" key="2">
    <source>
        <dbReference type="Pfam" id="PF13116"/>
    </source>
</evidence>
<name>A0A1T4LKE6_9HYPH</name>
<dbReference type="AlphaFoldDB" id="A0A1T4LKE6"/>
<proteinExistence type="predicted"/>
<gene>
    <name evidence="3" type="ORF">SAMN02745126_01592</name>
</gene>
<dbReference type="Proteomes" id="UP000190092">
    <property type="component" value="Unassembled WGS sequence"/>
</dbReference>
<protein>
    <submittedName>
        <fullName evidence="3">AsmA-like C-terminal region</fullName>
    </submittedName>
</protein>
<evidence type="ECO:0000256" key="1">
    <source>
        <dbReference type="SAM" id="MobiDB-lite"/>
    </source>
</evidence>
<dbReference type="EMBL" id="FUWJ01000001">
    <property type="protein sequence ID" value="SJZ55199.1"/>
    <property type="molecule type" value="Genomic_DNA"/>
</dbReference>
<dbReference type="RefSeq" id="WP_139373760.1">
    <property type="nucleotide sequence ID" value="NZ_FUWJ01000001.1"/>
</dbReference>
<organism evidence="3 4">
    <name type="scientific">Enhydrobacter aerosaccus</name>
    <dbReference type="NCBI Taxonomy" id="225324"/>
    <lineage>
        <taxon>Bacteria</taxon>
        <taxon>Pseudomonadati</taxon>
        <taxon>Pseudomonadota</taxon>
        <taxon>Alphaproteobacteria</taxon>
        <taxon>Hyphomicrobiales</taxon>
        <taxon>Enhydrobacter</taxon>
    </lineage>
</organism>